<dbReference type="AlphaFoldDB" id="A0A914VQU2"/>
<protein>
    <submittedName>
        <fullName evidence="2">Uncharacterized protein</fullName>
    </submittedName>
</protein>
<name>A0A914VQU2_9BILA</name>
<reference evidence="2" key="1">
    <citation type="submission" date="2022-11" db="UniProtKB">
        <authorList>
            <consortium name="WormBaseParasite"/>
        </authorList>
    </citation>
    <scope>IDENTIFICATION</scope>
</reference>
<accession>A0A914VQU2</accession>
<dbReference type="Proteomes" id="UP000887566">
    <property type="component" value="Unplaced"/>
</dbReference>
<proteinExistence type="predicted"/>
<evidence type="ECO:0000313" key="1">
    <source>
        <dbReference type="Proteomes" id="UP000887566"/>
    </source>
</evidence>
<keyword evidence="1" id="KW-1185">Reference proteome</keyword>
<organism evidence="1 2">
    <name type="scientific">Plectus sambesii</name>
    <dbReference type="NCBI Taxonomy" id="2011161"/>
    <lineage>
        <taxon>Eukaryota</taxon>
        <taxon>Metazoa</taxon>
        <taxon>Ecdysozoa</taxon>
        <taxon>Nematoda</taxon>
        <taxon>Chromadorea</taxon>
        <taxon>Plectida</taxon>
        <taxon>Plectina</taxon>
        <taxon>Plectoidea</taxon>
        <taxon>Plectidae</taxon>
        <taxon>Plectus</taxon>
    </lineage>
</organism>
<dbReference type="WBParaSite" id="PSAMB.scaffold227size63887.g3461.t1">
    <property type="protein sequence ID" value="PSAMB.scaffold227size63887.g3461.t1"/>
    <property type="gene ID" value="PSAMB.scaffold227size63887.g3461"/>
</dbReference>
<evidence type="ECO:0000313" key="2">
    <source>
        <dbReference type="WBParaSite" id="PSAMB.scaffold227size63887.g3461.t1"/>
    </source>
</evidence>
<sequence>MDNADEQLTTADEIVIKLNSTIAAQAVHVGGLSVESGDVEQPSRVQLLAECRLLSRRWVETEAQLQACRNDADENLRVLVQLRHQITRLQRDVSELHRAKNYFPDDVMRALPREEEENEEMKTVLRFLGDLSSYRGNEAGMPKKLRAALESRIKLVLRNARHFSGYISGRAYTEPPLNSRPVVPDRPANATVVPDEAFSPTADISKTITHLEDDAKSRSSPMYHCRVTLLPFSDP</sequence>